<comment type="caution">
    <text evidence="6">The sequence shown here is derived from an EMBL/GenBank/DDBJ whole genome shotgun (WGS) entry which is preliminary data.</text>
</comment>
<evidence type="ECO:0000256" key="1">
    <source>
        <dbReference type="ARBA" id="ARBA00008645"/>
    </source>
</evidence>
<dbReference type="Pfam" id="PF02129">
    <property type="entry name" value="Peptidase_S15"/>
    <property type="match status" value="1"/>
</dbReference>
<dbReference type="SMART" id="SM00939">
    <property type="entry name" value="PepX_C"/>
    <property type="match status" value="1"/>
</dbReference>
<dbReference type="InterPro" id="IPR000383">
    <property type="entry name" value="Xaa-Pro-like_dom"/>
</dbReference>
<dbReference type="InterPro" id="IPR013736">
    <property type="entry name" value="Xaa-Pro_dipept_C"/>
</dbReference>
<dbReference type="RefSeq" id="WP_184635956.1">
    <property type="nucleotide sequence ID" value="NZ_BAABKT010000026.1"/>
</dbReference>
<dbReference type="Gene3D" id="3.40.50.1820">
    <property type="entry name" value="alpha/beta hydrolase"/>
    <property type="match status" value="2"/>
</dbReference>
<comment type="similarity">
    <text evidence="1">Belongs to the AB hydrolase superfamily.</text>
</comment>
<keyword evidence="7" id="KW-1185">Reference proteome</keyword>
<dbReference type="PANTHER" id="PTHR22946">
    <property type="entry name" value="DIENELACTONE HYDROLASE DOMAIN-CONTAINING PROTEIN-RELATED"/>
    <property type="match status" value="1"/>
</dbReference>
<proteinExistence type="inferred from homology"/>
<feature type="domain" description="Xaa-Pro dipeptidyl-peptidase C-terminal" evidence="5">
    <location>
        <begin position="299"/>
        <end position="532"/>
    </location>
</feature>
<evidence type="ECO:0000256" key="2">
    <source>
        <dbReference type="ARBA" id="ARBA00022801"/>
    </source>
</evidence>
<dbReference type="InterPro" id="IPR029058">
    <property type="entry name" value="AB_hydrolase_fold"/>
</dbReference>
<dbReference type="AlphaFoldDB" id="A0A841E9T8"/>
<evidence type="ECO:0000313" key="7">
    <source>
        <dbReference type="Proteomes" id="UP000578077"/>
    </source>
</evidence>
<feature type="signal peptide" evidence="4">
    <location>
        <begin position="1"/>
        <end position="27"/>
    </location>
</feature>
<dbReference type="SUPFAM" id="SSF49785">
    <property type="entry name" value="Galactose-binding domain-like"/>
    <property type="match status" value="1"/>
</dbReference>
<evidence type="ECO:0000259" key="5">
    <source>
        <dbReference type="SMART" id="SM00939"/>
    </source>
</evidence>
<name>A0A841E9T8_9ACTN</name>
<feature type="chain" id="PRO_5032891508" evidence="4">
    <location>
        <begin position="28"/>
        <end position="536"/>
    </location>
</feature>
<dbReference type="InterPro" id="IPR008979">
    <property type="entry name" value="Galactose-bd-like_sf"/>
</dbReference>
<evidence type="ECO:0000256" key="3">
    <source>
        <dbReference type="SAM" id="MobiDB-lite"/>
    </source>
</evidence>
<protein>
    <submittedName>
        <fullName evidence="6">Putative acyl esterase</fullName>
    </submittedName>
</protein>
<evidence type="ECO:0000313" key="6">
    <source>
        <dbReference type="EMBL" id="MBB5999224.1"/>
    </source>
</evidence>
<dbReference type="EMBL" id="JACHLY010000001">
    <property type="protein sequence ID" value="MBB5999224.1"/>
    <property type="molecule type" value="Genomic_DNA"/>
</dbReference>
<dbReference type="Proteomes" id="UP000578077">
    <property type="component" value="Unassembled WGS sequence"/>
</dbReference>
<dbReference type="Gene3D" id="2.60.120.260">
    <property type="entry name" value="Galactose-binding domain-like"/>
    <property type="match status" value="1"/>
</dbReference>
<evidence type="ECO:0000256" key="4">
    <source>
        <dbReference type="SAM" id="SignalP"/>
    </source>
</evidence>
<reference evidence="6 7" key="1">
    <citation type="submission" date="2020-08" db="EMBL/GenBank/DDBJ databases">
        <title>Sequencing the genomes of 1000 actinobacteria strains.</title>
        <authorList>
            <person name="Klenk H.-P."/>
        </authorList>
    </citation>
    <scope>NUCLEOTIDE SEQUENCE [LARGE SCALE GENOMIC DNA]</scope>
    <source>
        <strain evidence="6 7">DSM 44593</strain>
    </source>
</reference>
<dbReference type="GO" id="GO:0052689">
    <property type="term" value="F:carboxylic ester hydrolase activity"/>
    <property type="evidence" value="ECO:0007669"/>
    <property type="project" value="UniProtKB-ARBA"/>
</dbReference>
<dbReference type="GO" id="GO:0008239">
    <property type="term" value="F:dipeptidyl-peptidase activity"/>
    <property type="evidence" value="ECO:0007669"/>
    <property type="project" value="InterPro"/>
</dbReference>
<dbReference type="SUPFAM" id="SSF53474">
    <property type="entry name" value="alpha/beta-Hydrolases"/>
    <property type="match status" value="1"/>
</dbReference>
<feature type="region of interest" description="Disordered" evidence="3">
    <location>
        <begin position="346"/>
        <end position="369"/>
    </location>
</feature>
<dbReference type="Pfam" id="PF08530">
    <property type="entry name" value="PepX_C"/>
    <property type="match status" value="1"/>
</dbReference>
<accession>A0A841E9T8</accession>
<keyword evidence="4" id="KW-0732">Signal</keyword>
<dbReference type="InterPro" id="IPR050261">
    <property type="entry name" value="FrsA_esterase"/>
</dbReference>
<keyword evidence="2" id="KW-0378">Hydrolase</keyword>
<sequence length="536" mass="57005">MHTPRALSASALAAILLVFPLALPASAATADGTGARVSYETVPGHGGTDLKAMVITPTGYEGPRPLLVMPAAWSTSNLLYVGAAKRLAYESGYQVISYTSRGFWDSGGEVEVAGPEDVADARAVIDWGLRETDADPERVGMAGISYGAGISLLTAAEDDRVEAVGAMSGWSDLAASIYPDETVNYQAVELLLTSARLTGRPGDALEEMESEYRDGNVQPALELAPERSVSTKMDALDANGPAVMLGHAWNDGIFPASQFTDFYSDYTGPKRLMLSAGDHATAEAFGAFGLPDETWESLTRWFDHHLRGADNGVAAEDPVRVKPNNGGAWSSYPDWESVSAKETTLHMGEPERSWSDWQRTGGLADEPQTGWEYGVRAGIGTAAESGTLLLSGALQQFAGVPTGVSLPLVDRRRAGVWTGGAYADGVRISGTPRADITVTPTDSEQSLYVYLYDVDRHGTGSLVTHQPYTLRGAEPGQPADLDVALEPVVWDVPSGHRLALVVDTRDARYTDESDIGERVTFGSPESHPASLTVPTA</sequence>
<organism evidence="6 7">
    <name type="scientific">Streptomonospora salina</name>
    <dbReference type="NCBI Taxonomy" id="104205"/>
    <lineage>
        <taxon>Bacteria</taxon>
        <taxon>Bacillati</taxon>
        <taxon>Actinomycetota</taxon>
        <taxon>Actinomycetes</taxon>
        <taxon>Streptosporangiales</taxon>
        <taxon>Nocardiopsidaceae</taxon>
        <taxon>Streptomonospora</taxon>
    </lineage>
</organism>
<feature type="region of interest" description="Disordered" evidence="3">
    <location>
        <begin position="517"/>
        <end position="536"/>
    </location>
</feature>
<dbReference type="PANTHER" id="PTHR22946:SF9">
    <property type="entry name" value="POLYKETIDE TRANSFERASE AF380"/>
    <property type="match status" value="1"/>
</dbReference>
<gene>
    <name evidence="6" type="ORF">HNR25_002975</name>
</gene>